<dbReference type="InterPro" id="IPR011527">
    <property type="entry name" value="ABC1_TM_dom"/>
</dbReference>
<feature type="transmembrane region" description="Helical" evidence="9">
    <location>
        <begin position="155"/>
        <end position="174"/>
    </location>
</feature>
<feature type="transmembrane region" description="Helical" evidence="9">
    <location>
        <begin position="130"/>
        <end position="149"/>
    </location>
</feature>
<feature type="domain" description="ABC transporter" evidence="10">
    <location>
        <begin position="331"/>
        <end position="566"/>
    </location>
</feature>
<dbReference type="PANTHER" id="PTHR43394">
    <property type="entry name" value="ATP-DEPENDENT PERMEASE MDL1, MITOCHONDRIAL"/>
    <property type="match status" value="1"/>
</dbReference>
<dbReference type="SUPFAM" id="SSF52540">
    <property type="entry name" value="P-loop containing nucleoside triphosphate hydrolases"/>
    <property type="match status" value="1"/>
</dbReference>
<dbReference type="InterPro" id="IPR036640">
    <property type="entry name" value="ABC1_TM_sf"/>
</dbReference>
<organism evidence="12 13">
    <name type="scientific">Niallia taxi</name>
    <dbReference type="NCBI Taxonomy" id="2499688"/>
    <lineage>
        <taxon>Bacteria</taxon>
        <taxon>Bacillati</taxon>
        <taxon>Bacillota</taxon>
        <taxon>Bacilli</taxon>
        <taxon>Bacillales</taxon>
        <taxon>Bacillaceae</taxon>
        <taxon>Niallia</taxon>
    </lineage>
</organism>
<evidence type="ECO:0000256" key="5">
    <source>
        <dbReference type="ARBA" id="ARBA00022741"/>
    </source>
</evidence>
<evidence type="ECO:0000256" key="6">
    <source>
        <dbReference type="ARBA" id="ARBA00022840"/>
    </source>
</evidence>
<dbReference type="GO" id="GO:0005886">
    <property type="term" value="C:plasma membrane"/>
    <property type="evidence" value="ECO:0007669"/>
    <property type="project" value="UniProtKB-SubCell"/>
</dbReference>
<dbReference type="SUPFAM" id="SSF90123">
    <property type="entry name" value="ABC transporter transmembrane region"/>
    <property type="match status" value="1"/>
</dbReference>
<evidence type="ECO:0000259" key="11">
    <source>
        <dbReference type="PROSITE" id="PS50929"/>
    </source>
</evidence>
<evidence type="ECO:0000256" key="8">
    <source>
        <dbReference type="ARBA" id="ARBA00023136"/>
    </source>
</evidence>
<evidence type="ECO:0000256" key="7">
    <source>
        <dbReference type="ARBA" id="ARBA00022989"/>
    </source>
</evidence>
<name>A0A3S2TUE3_9BACI</name>
<protein>
    <submittedName>
        <fullName evidence="12">ABC transporter ATP-binding protein</fullName>
    </submittedName>
</protein>
<evidence type="ECO:0000313" key="13">
    <source>
        <dbReference type="Proteomes" id="UP000288024"/>
    </source>
</evidence>
<dbReference type="PANTHER" id="PTHR43394:SF1">
    <property type="entry name" value="ATP-BINDING CASSETTE SUB-FAMILY B MEMBER 10, MITOCHONDRIAL"/>
    <property type="match status" value="1"/>
</dbReference>
<dbReference type="InterPro" id="IPR003439">
    <property type="entry name" value="ABC_transporter-like_ATP-bd"/>
</dbReference>
<keyword evidence="13" id="KW-1185">Reference proteome</keyword>
<reference evidence="12 13" key="1">
    <citation type="submission" date="2019-01" db="EMBL/GenBank/DDBJ databases">
        <title>Bacillus sp. M5HDSG1-1, whole genome shotgun sequence.</title>
        <authorList>
            <person name="Tuo L."/>
        </authorList>
    </citation>
    <scope>NUCLEOTIDE SEQUENCE [LARGE SCALE GENOMIC DNA]</scope>
    <source>
        <strain evidence="12 13">M5HDSG1-1</strain>
    </source>
</reference>
<accession>A0A3S2TUE3</accession>
<dbReference type="PROSITE" id="PS00211">
    <property type="entry name" value="ABC_TRANSPORTER_1"/>
    <property type="match status" value="1"/>
</dbReference>
<evidence type="ECO:0000313" key="12">
    <source>
        <dbReference type="EMBL" id="RVT63573.1"/>
    </source>
</evidence>
<comment type="caution">
    <text evidence="12">The sequence shown here is derived from an EMBL/GenBank/DDBJ whole genome shotgun (WGS) entry which is preliminary data.</text>
</comment>
<dbReference type="CDD" id="cd18548">
    <property type="entry name" value="ABC_6TM_Tm287_like"/>
    <property type="match status" value="1"/>
</dbReference>
<keyword evidence="8 9" id="KW-0472">Membrane</keyword>
<dbReference type="GO" id="GO:0005524">
    <property type="term" value="F:ATP binding"/>
    <property type="evidence" value="ECO:0007669"/>
    <property type="project" value="UniProtKB-KW"/>
</dbReference>
<dbReference type="FunFam" id="1.20.1560.10:FF:000040">
    <property type="entry name" value="Multidrug ABC transporter ATP-binding protein"/>
    <property type="match status" value="1"/>
</dbReference>
<dbReference type="InterPro" id="IPR017871">
    <property type="entry name" value="ABC_transporter-like_CS"/>
</dbReference>
<dbReference type="FunFam" id="3.40.50.300:FF:000854">
    <property type="entry name" value="Multidrug ABC transporter ATP-binding protein"/>
    <property type="match status" value="1"/>
</dbReference>
<keyword evidence="3" id="KW-1003">Cell membrane</keyword>
<dbReference type="GO" id="GO:0015421">
    <property type="term" value="F:ABC-type oligopeptide transporter activity"/>
    <property type="evidence" value="ECO:0007669"/>
    <property type="project" value="TreeGrafter"/>
</dbReference>
<evidence type="ECO:0000256" key="2">
    <source>
        <dbReference type="ARBA" id="ARBA00022448"/>
    </source>
</evidence>
<dbReference type="AlphaFoldDB" id="A0A3S2TUE3"/>
<dbReference type="RefSeq" id="WP_127738050.1">
    <property type="nucleotide sequence ID" value="NZ_JARMUY010000009.1"/>
</dbReference>
<comment type="subcellular location">
    <subcellularLocation>
        <location evidence="1">Cell membrane</location>
        <topology evidence="1">Multi-pass membrane protein</topology>
    </subcellularLocation>
</comment>
<dbReference type="SMART" id="SM00382">
    <property type="entry name" value="AAA"/>
    <property type="match status" value="1"/>
</dbReference>
<evidence type="ECO:0000256" key="4">
    <source>
        <dbReference type="ARBA" id="ARBA00022692"/>
    </source>
</evidence>
<evidence type="ECO:0000256" key="1">
    <source>
        <dbReference type="ARBA" id="ARBA00004651"/>
    </source>
</evidence>
<dbReference type="Pfam" id="PF00005">
    <property type="entry name" value="ABC_tran"/>
    <property type="match status" value="1"/>
</dbReference>
<dbReference type="PROSITE" id="PS50929">
    <property type="entry name" value="ABC_TM1F"/>
    <property type="match status" value="1"/>
</dbReference>
<dbReference type="PROSITE" id="PS50893">
    <property type="entry name" value="ABC_TRANSPORTER_2"/>
    <property type="match status" value="1"/>
</dbReference>
<feature type="transmembrane region" description="Helical" evidence="9">
    <location>
        <begin position="55"/>
        <end position="76"/>
    </location>
</feature>
<keyword evidence="6 12" id="KW-0067">ATP-binding</keyword>
<keyword evidence="2" id="KW-0813">Transport</keyword>
<proteinExistence type="predicted"/>
<dbReference type="InterPro" id="IPR003593">
    <property type="entry name" value="AAA+_ATPase"/>
</dbReference>
<evidence type="ECO:0000256" key="9">
    <source>
        <dbReference type="SAM" id="Phobius"/>
    </source>
</evidence>
<dbReference type="Gene3D" id="3.40.50.300">
    <property type="entry name" value="P-loop containing nucleotide triphosphate hydrolases"/>
    <property type="match status" value="1"/>
</dbReference>
<feature type="transmembrane region" description="Helical" evidence="9">
    <location>
        <begin position="278"/>
        <end position="296"/>
    </location>
</feature>
<feature type="transmembrane region" description="Helical" evidence="9">
    <location>
        <begin position="235"/>
        <end position="258"/>
    </location>
</feature>
<dbReference type="EMBL" id="RZTZ01000003">
    <property type="protein sequence ID" value="RVT63573.1"/>
    <property type="molecule type" value="Genomic_DNA"/>
</dbReference>
<sequence>MKKLLLGLKPYKIGVAIILLLTLFRVLAELYLPTLMADIVDYGIVQNDIQYMLEIGGWMIGVAAFGTICACISSFYSSKVGSSFAKDLRQKMFYKVESFGVEEANRVGISSLINRTTNDINQVQQVTMMILRMVVLAPMMCIGGIVMAVSKNAKLSLIFVVAIPVLALIIYLVIKKGIPLFKVMQGKLDNLNGVLRENLTGVRVIRSFNKEEFEKERFLRANEDLTSTALRVNKIMAVTMPIMMIVLNLSTVAIIWFGGIQVDKGNMQVGDIMAFVQYGMQIMFSLMMVSMIFVMMPRASASADRINEILDILPTMTDKVSDGEMLNKGEIEFRNVSFSYPLAEKPVLEGLSFRLQPGKTTAIIGGTGSGKSTVLHLISRFYDVNNGEILVDGKNITEYAQSDLRHAIGYVPQKAVLFSGTIADNIRYGKEDATESEILEALETSQSKEFVDQLELGIESQISQGGTNLSGGQKQRLSIARALVRKPRIYLFDDSFSALDYRTDANLRKALKKDITDANVIIVAQRVSTIKDADTIIVLDEGKIAGIGTHEQLLISCSVYQEIVKSQGVVEETV</sequence>
<dbReference type="GO" id="GO:0016887">
    <property type="term" value="F:ATP hydrolysis activity"/>
    <property type="evidence" value="ECO:0007669"/>
    <property type="project" value="InterPro"/>
</dbReference>
<feature type="domain" description="ABC transmembrane type-1" evidence="11">
    <location>
        <begin position="16"/>
        <end position="298"/>
    </location>
</feature>
<evidence type="ECO:0000259" key="10">
    <source>
        <dbReference type="PROSITE" id="PS50893"/>
    </source>
</evidence>
<evidence type="ECO:0000256" key="3">
    <source>
        <dbReference type="ARBA" id="ARBA00022475"/>
    </source>
</evidence>
<dbReference type="Proteomes" id="UP000288024">
    <property type="component" value="Unassembled WGS sequence"/>
</dbReference>
<dbReference type="InterPro" id="IPR039421">
    <property type="entry name" value="Type_1_exporter"/>
</dbReference>
<dbReference type="Gene3D" id="1.20.1560.10">
    <property type="entry name" value="ABC transporter type 1, transmembrane domain"/>
    <property type="match status" value="1"/>
</dbReference>
<gene>
    <name evidence="12" type="ORF">EM808_09890</name>
</gene>
<keyword evidence="5" id="KW-0547">Nucleotide-binding</keyword>
<keyword evidence="4 9" id="KW-0812">Transmembrane</keyword>
<dbReference type="InterPro" id="IPR027417">
    <property type="entry name" value="P-loop_NTPase"/>
</dbReference>
<keyword evidence="7 9" id="KW-1133">Transmembrane helix</keyword>
<dbReference type="Pfam" id="PF00664">
    <property type="entry name" value="ABC_membrane"/>
    <property type="match status" value="1"/>
</dbReference>